<accession>A0AAP0IGX3</accession>
<evidence type="ECO:0000313" key="3">
    <source>
        <dbReference type="EMBL" id="KAK9115311.1"/>
    </source>
</evidence>
<evidence type="ECO:0000256" key="2">
    <source>
        <dbReference type="PROSITE-ProRule" id="PRU00708"/>
    </source>
</evidence>
<proteinExistence type="predicted"/>
<dbReference type="InterPro" id="IPR011990">
    <property type="entry name" value="TPR-like_helical_dom_sf"/>
</dbReference>
<dbReference type="PROSITE" id="PS51375">
    <property type="entry name" value="PPR"/>
    <property type="match status" value="5"/>
</dbReference>
<keyword evidence="4" id="KW-1185">Reference proteome</keyword>
<comment type="caution">
    <text evidence="3">The sequence shown here is derived from an EMBL/GenBank/DDBJ whole genome shotgun (WGS) entry which is preliminary data.</text>
</comment>
<dbReference type="Pfam" id="PF13041">
    <property type="entry name" value="PPR_2"/>
    <property type="match status" value="4"/>
</dbReference>
<dbReference type="InterPro" id="IPR046960">
    <property type="entry name" value="PPR_At4g14850-like_plant"/>
</dbReference>
<reference evidence="3 4" key="1">
    <citation type="submission" date="2024-01" db="EMBL/GenBank/DDBJ databases">
        <title>Genome assemblies of Stephania.</title>
        <authorList>
            <person name="Yang L."/>
        </authorList>
    </citation>
    <scope>NUCLEOTIDE SEQUENCE [LARGE SCALE GENOMIC DNA]</scope>
    <source>
        <strain evidence="3">YNDBR</strain>
        <tissue evidence="3">Leaf</tissue>
    </source>
</reference>
<dbReference type="NCBIfam" id="TIGR00756">
    <property type="entry name" value="PPR"/>
    <property type="match status" value="5"/>
</dbReference>
<dbReference type="Proteomes" id="UP001420932">
    <property type="component" value="Unassembled WGS sequence"/>
</dbReference>
<dbReference type="GO" id="GO:0003723">
    <property type="term" value="F:RNA binding"/>
    <property type="evidence" value="ECO:0007669"/>
    <property type="project" value="InterPro"/>
</dbReference>
<dbReference type="Pfam" id="PF20431">
    <property type="entry name" value="E_motif"/>
    <property type="match status" value="1"/>
</dbReference>
<dbReference type="AlphaFoldDB" id="A0AAP0IGX3"/>
<feature type="repeat" description="PPR" evidence="2">
    <location>
        <begin position="369"/>
        <end position="403"/>
    </location>
</feature>
<sequence>MTDVLRDCISSGDLQTANAVHARLIKSDHRGSMISLWNQILNLNCQGGRIAHTRKLFESMPDRDTVSYNTIISAYARRDQDVVGCMQLFIRMQEECVEPNHITVAALIGASARLRDLYLVEAMHGLVMQCGWSTNEFVGSVLVDAYAKRARLEDAVRAFQEISEADLVSWNVMINGCACNGSKELASSVFSRMRREGLPLNSFTLASMTKICSEPSDLSRGMQLHGCIVKAGLRHETPVSNALITMYSKCEEGMLSAKNIFERMPGPNIISWTAMISGFMQNGQSDDAVRVYQRMLRADVQENEFSFASVLPAYSSLARLEQGMQVHARIIKSRFGLDMSVGNGLIDMYSKCGSLADAKRVFTTMERRDVVSWTTIITGFGQHGKAREALEILDTMTSEGFKPDTVTFLGVLSACSHGGLVDEGLRVFRSMIDDHGVKPHMRHYACVVDMLGRAGRLNDATKFIEDMAIQSDGLVWEALLSACRIHGEVELGARAAENLMQLKPSKDGAYVLLANLYADRGLWEDKGKVRERLD</sequence>
<protein>
    <recommendedName>
        <fullName evidence="5">Pentatricopeptide repeat-containing protein</fullName>
    </recommendedName>
</protein>
<feature type="repeat" description="PPR" evidence="2">
    <location>
        <begin position="404"/>
        <end position="439"/>
    </location>
</feature>
<dbReference type="FunFam" id="1.25.40.10:FF:000090">
    <property type="entry name" value="Pentatricopeptide repeat-containing protein, chloroplastic"/>
    <property type="match status" value="1"/>
</dbReference>
<dbReference type="Gene3D" id="1.25.40.10">
    <property type="entry name" value="Tetratricopeptide repeat domain"/>
    <property type="match status" value="4"/>
</dbReference>
<dbReference type="EMBL" id="JBBNAF010000009">
    <property type="protein sequence ID" value="KAK9115311.1"/>
    <property type="molecule type" value="Genomic_DNA"/>
</dbReference>
<feature type="repeat" description="PPR" evidence="2">
    <location>
        <begin position="268"/>
        <end position="302"/>
    </location>
</feature>
<dbReference type="FunFam" id="1.25.40.10:FF:000344">
    <property type="entry name" value="Pentatricopeptide repeat-containing protein"/>
    <property type="match status" value="1"/>
</dbReference>
<dbReference type="PANTHER" id="PTHR47926">
    <property type="entry name" value="PENTATRICOPEPTIDE REPEAT-CONTAINING PROTEIN"/>
    <property type="match status" value="1"/>
</dbReference>
<evidence type="ECO:0008006" key="5">
    <source>
        <dbReference type="Google" id="ProtNLM"/>
    </source>
</evidence>
<keyword evidence="1" id="KW-0677">Repeat</keyword>
<organism evidence="3 4">
    <name type="scientific">Stephania yunnanensis</name>
    <dbReference type="NCBI Taxonomy" id="152371"/>
    <lineage>
        <taxon>Eukaryota</taxon>
        <taxon>Viridiplantae</taxon>
        <taxon>Streptophyta</taxon>
        <taxon>Embryophyta</taxon>
        <taxon>Tracheophyta</taxon>
        <taxon>Spermatophyta</taxon>
        <taxon>Magnoliopsida</taxon>
        <taxon>Ranunculales</taxon>
        <taxon>Menispermaceae</taxon>
        <taxon>Menispermoideae</taxon>
        <taxon>Cissampelideae</taxon>
        <taxon>Stephania</taxon>
    </lineage>
</organism>
<feature type="repeat" description="PPR" evidence="2">
    <location>
        <begin position="64"/>
        <end position="99"/>
    </location>
</feature>
<evidence type="ECO:0000256" key="1">
    <source>
        <dbReference type="ARBA" id="ARBA00022737"/>
    </source>
</evidence>
<gene>
    <name evidence="3" type="ORF">Syun_022108</name>
</gene>
<name>A0AAP0IGX3_9MAGN</name>
<dbReference type="GO" id="GO:0009451">
    <property type="term" value="P:RNA modification"/>
    <property type="evidence" value="ECO:0007669"/>
    <property type="project" value="InterPro"/>
</dbReference>
<dbReference type="InterPro" id="IPR046848">
    <property type="entry name" value="E_motif"/>
</dbReference>
<dbReference type="InterPro" id="IPR002885">
    <property type="entry name" value="PPR_rpt"/>
</dbReference>
<dbReference type="PANTHER" id="PTHR47926:SF341">
    <property type="entry name" value="PENTATRICOPEPTIDE REPEAT-CONTAINING PROTEIN"/>
    <property type="match status" value="1"/>
</dbReference>
<evidence type="ECO:0000313" key="4">
    <source>
        <dbReference type="Proteomes" id="UP001420932"/>
    </source>
</evidence>
<feature type="repeat" description="PPR" evidence="2">
    <location>
        <begin position="166"/>
        <end position="200"/>
    </location>
</feature>